<sequence length="651" mass="72270">MSPIIEPGMRLEALDRQNPTLVCVATIADVKQGSLLIHFDGWGTEFDYWAEPDSCDLHPLGYMDGHGKTLQAPLKYHKRFDWATYLQEQSAKPVPFHFFTEEQKDGTRPDKTHSVCASLDGSSEIVLADTSLLKVGMRLEAVDRQHPTRVCVATVAAVRQSSLLLHFDGWGTEYDYWAEPSSPDLHPLGYSEGHGKSLQAPAKYNKHFDWVTYLQEQSAKPVPFHFFTEEQKDGTEPDKTLTMYATLSGKSTSTRVSDTSLLEAGMRLEALDRQNPTLICVATIDEVRQGSLLIHFDGWTSIFDYWAEPDSSDLHPLGYMEGRSEYLQTPNGELDLLERNQKAGTTADKTLRVCAALDGTTQAVEQTKESKPATSERTKNIEPGMRLEALDRQNPTLICVATVVEVKAEGQLLIHFDGWTNTYDYWAESDSPDLHPLGYMEGQGKALQPPNVKVKPEGQLLIHFDGWTDMYDYWAEPDSPDLHPLGYMEGCGRDLQEPNNYSKSFDWATYLREMSAKPVPFDFFTEEQKGGTEPDKTREVCSNLGLDVSGNMGSAQNTSHHKEEGNGASGFLGCQMADPSQVPAISPVSGGATETLVNGDQVWCMGDVPPAFEYSPPGSYRDNDKALLVSIPGKSKGLKSKKGRSELCLLM</sequence>
<dbReference type="InterPro" id="IPR004092">
    <property type="entry name" value="Mbt"/>
</dbReference>
<evidence type="ECO:0000313" key="3">
    <source>
        <dbReference type="EMBL" id="KAK7478155.1"/>
    </source>
</evidence>
<accession>A0ABD0JU39</accession>
<dbReference type="PROSITE" id="PS51079">
    <property type="entry name" value="MBT"/>
    <property type="match status" value="5"/>
</dbReference>
<feature type="repeat" description="MBT" evidence="2">
    <location>
        <begin position="80"/>
        <end position="201"/>
    </location>
</feature>
<dbReference type="Gene3D" id="2.30.30.140">
    <property type="match status" value="5"/>
</dbReference>
<dbReference type="InterPro" id="IPR050548">
    <property type="entry name" value="PcG_chromatin_remod_factors"/>
</dbReference>
<dbReference type="Pfam" id="PF02820">
    <property type="entry name" value="MBT"/>
    <property type="match status" value="5"/>
</dbReference>
<dbReference type="AlphaFoldDB" id="A0ABD0JU39"/>
<feature type="repeat" description="MBT" evidence="2">
    <location>
        <begin position="452"/>
        <end position="498"/>
    </location>
</feature>
<dbReference type="PANTHER" id="PTHR12247:SF131">
    <property type="entry name" value="LD05287P"/>
    <property type="match status" value="1"/>
</dbReference>
<dbReference type="PANTHER" id="PTHR12247">
    <property type="entry name" value="POLYCOMB GROUP PROTEIN"/>
    <property type="match status" value="1"/>
</dbReference>
<comment type="caution">
    <text evidence="3">The sequence shown here is derived from an EMBL/GenBank/DDBJ whole genome shotgun (WGS) entry which is preliminary data.</text>
</comment>
<name>A0ABD0JU39_9CAEN</name>
<proteinExistence type="predicted"/>
<dbReference type="Proteomes" id="UP001519460">
    <property type="component" value="Unassembled WGS sequence"/>
</dbReference>
<evidence type="ECO:0000256" key="1">
    <source>
        <dbReference type="ARBA" id="ARBA00022737"/>
    </source>
</evidence>
<protein>
    <submittedName>
        <fullName evidence="3">Uncharacterized protein</fullName>
    </submittedName>
</protein>
<feature type="repeat" description="MBT" evidence="2">
    <location>
        <begin position="1"/>
        <end position="73"/>
    </location>
</feature>
<organism evidence="3 4">
    <name type="scientific">Batillaria attramentaria</name>
    <dbReference type="NCBI Taxonomy" id="370345"/>
    <lineage>
        <taxon>Eukaryota</taxon>
        <taxon>Metazoa</taxon>
        <taxon>Spiralia</taxon>
        <taxon>Lophotrochozoa</taxon>
        <taxon>Mollusca</taxon>
        <taxon>Gastropoda</taxon>
        <taxon>Caenogastropoda</taxon>
        <taxon>Sorbeoconcha</taxon>
        <taxon>Cerithioidea</taxon>
        <taxon>Batillariidae</taxon>
        <taxon>Batillaria</taxon>
    </lineage>
</organism>
<dbReference type="EMBL" id="JACVVK020000332">
    <property type="protein sequence ID" value="KAK7478155.1"/>
    <property type="molecule type" value="Genomic_DNA"/>
</dbReference>
<feature type="repeat" description="MBT" evidence="2">
    <location>
        <begin position="208"/>
        <end position="330"/>
    </location>
</feature>
<evidence type="ECO:0000256" key="2">
    <source>
        <dbReference type="PROSITE-ProRule" id="PRU00459"/>
    </source>
</evidence>
<dbReference type="SUPFAM" id="SSF63748">
    <property type="entry name" value="Tudor/PWWP/MBT"/>
    <property type="match status" value="5"/>
</dbReference>
<keyword evidence="1" id="KW-0677">Repeat</keyword>
<gene>
    <name evidence="3" type="ORF">BaRGS_00030602</name>
</gene>
<evidence type="ECO:0000313" key="4">
    <source>
        <dbReference type="Proteomes" id="UP001519460"/>
    </source>
</evidence>
<feature type="repeat" description="MBT" evidence="2">
    <location>
        <begin position="345"/>
        <end position="450"/>
    </location>
</feature>
<reference evidence="3 4" key="1">
    <citation type="journal article" date="2023" name="Sci. Data">
        <title>Genome assembly of the Korean intertidal mud-creeper Batillaria attramentaria.</title>
        <authorList>
            <person name="Patra A.K."/>
            <person name="Ho P.T."/>
            <person name="Jun S."/>
            <person name="Lee S.J."/>
            <person name="Kim Y."/>
            <person name="Won Y.J."/>
        </authorList>
    </citation>
    <scope>NUCLEOTIDE SEQUENCE [LARGE SCALE GENOMIC DNA]</scope>
    <source>
        <strain evidence="3">Wonlab-2016</strain>
    </source>
</reference>
<keyword evidence="4" id="KW-1185">Reference proteome</keyword>
<dbReference type="SMART" id="SM00561">
    <property type="entry name" value="MBT"/>
    <property type="match status" value="4"/>
</dbReference>